<dbReference type="Pfam" id="PF00561">
    <property type="entry name" value="Abhydrolase_1"/>
    <property type="match status" value="1"/>
</dbReference>
<protein>
    <submittedName>
        <fullName evidence="5">Alpha/beta hydrolase</fullName>
    </submittedName>
</protein>
<dbReference type="PRINTS" id="PR00793">
    <property type="entry name" value="PROAMNOPTASE"/>
</dbReference>
<dbReference type="EMBL" id="JAIMBW010000001">
    <property type="protein sequence ID" value="MBY4892651.1"/>
    <property type="molecule type" value="Genomic_DNA"/>
</dbReference>
<dbReference type="SUPFAM" id="SSF53474">
    <property type="entry name" value="alpha/beta-Hydrolases"/>
    <property type="match status" value="1"/>
</dbReference>
<comment type="similarity">
    <text evidence="1">Belongs to the peptidase S33 family.</text>
</comment>
<evidence type="ECO:0000259" key="3">
    <source>
        <dbReference type="Pfam" id="PF00561"/>
    </source>
</evidence>
<proteinExistence type="inferred from homology"/>
<gene>
    <name evidence="4" type="ORF">KUL25_07730</name>
    <name evidence="5" type="ORF">KUL25_07735</name>
</gene>
<sequence length="170" mass="18979">MIIESHDPSNPVVLCLHGGPGMPQFFMNDTYPTGLERDFTMFWWEQRGAGMSYSRNIPDDSMTLSQMIADTIEVADYLRERFGQDRIILLGHSWGSFLGIQVAEAAPDRFIAYVGMAQVSHQLRSEVLAHDLMMSAYEALGNTRMVSGLAAAPVTMQDGLSPEYMPWLPS</sequence>
<name>A0A975TY97_9RHOB</name>
<evidence type="ECO:0000256" key="1">
    <source>
        <dbReference type="ARBA" id="ARBA00010088"/>
    </source>
</evidence>
<accession>A0A975TY97</accession>
<evidence type="ECO:0000313" key="5">
    <source>
        <dbReference type="EMBL" id="QXL89387.1"/>
    </source>
</evidence>
<dbReference type="AlphaFoldDB" id="A0A975TY97"/>
<evidence type="ECO:0000256" key="2">
    <source>
        <dbReference type="ARBA" id="ARBA00022801"/>
    </source>
</evidence>
<dbReference type="InterPro" id="IPR000073">
    <property type="entry name" value="AB_hydrolase_1"/>
</dbReference>
<keyword evidence="6" id="KW-1185">Reference proteome</keyword>
<dbReference type="Gene3D" id="3.40.50.1820">
    <property type="entry name" value="alpha/beta hydrolase"/>
    <property type="match status" value="1"/>
</dbReference>
<organism evidence="5">
    <name type="scientific">Gymnodinialimonas phycosphaerae</name>
    <dbReference type="NCBI Taxonomy" id="2841589"/>
    <lineage>
        <taxon>Bacteria</taxon>
        <taxon>Pseudomonadati</taxon>
        <taxon>Pseudomonadota</taxon>
        <taxon>Alphaproteobacteria</taxon>
        <taxon>Rhodobacterales</taxon>
        <taxon>Paracoccaceae</taxon>
        <taxon>Gymnodinialimonas</taxon>
    </lineage>
</organism>
<dbReference type="EMBL" id="CP078073">
    <property type="protein sequence ID" value="QXL89387.1"/>
    <property type="molecule type" value="Genomic_DNA"/>
</dbReference>
<keyword evidence="2 5" id="KW-0378">Hydrolase</keyword>
<dbReference type="InterPro" id="IPR002410">
    <property type="entry name" value="Peptidase_S33"/>
</dbReference>
<dbReference type="RefSeq" id="WP_257892429.1">
    <property type="nucleotide sequence ID" value="NZ_JAIMBW010000001.1"/>
</dbReference>
<dbReference type="InterPro" id="IPR029058">
    <property type="entry name" value="AB_hydrolase_fold"/>
</dbReference>
<dbReference type="GO" id="GO:0006508">
    <property type="term" value="P:proteolysis"/>
    <property type="evidence" value="ECO:0007669"/>
    <property type="project" value="InterPro"/>
</dbReference>
<dbReference type="GO" id="GO:0008233">
    <property type="term" value="F:peptidase activity"/>
    <property type="evidence" value="ECO:0007669"/>
    <property type="project" value="InterPro"/>
</dbReference>
<evidence type="ECO:0000313" key="4">
    <source>
        <dbReference type="EMBL" id="MBY4892651.1"/>
    </source>
</evidence>
<reference evidence="5 6" key="1">
    <citation type="submission" date="2021-07" db="EMBL/GenBank/DDBJ databases">
        <title>Karlodiniumbacter phycospheric gen. nov., sp. nov., a phycosphere bacterium isolated from karlodinium veneficum.</title>
        <authorList>
            <person name="Peng Y."/>
            <person name="Jiang L."/>
            <person name="Lee J."/>
        </authorList>
    </citation>
    <scope>NUCLEOTIDE SEQUENCE</scope>
    <source>
        <strain evidence="5 6">N5</strain>
    </source>
</reference>
<feature type="domain" description="AB hydrolase-1" evidence="3">
    <location>
        <begin position="11"/>
        <end position="124"/>
    </location>
</feature>
<evidence type="ECO:0000313" key="6">
    <source>
        <dbReference type="Proteomes" id="UP000693972"/>
    </source>
</evidence>
<dbReference type="Proteomes" id="UP000693972">
    <property type="component" value="Unassembled WGS sequence"/>
</dbReference>